<protein>
    <submittedName>
        <fullName evidence="2">Uncharacterized protein</fullName>
    </submittedName>
</protein>
<dbReference type="Proteomes" id="UP000181992">
    <property type="component" value="Unassembled WGS sequence"/>
</dbReference>
<evidence type="ECO:0000313" key="2">
    <source>
        <dbReference type="EMBL" id="OIO31101.1"/>
    </source>
</evidence>
<feature type="transmembrane region" description="Helical" evidence="1">
    <location>
        <begin position="43"/>
        <end position="61"/>
    </location>
</feature>
<evidence type="ECO:0000313" key="3">
    <source>
        <dbReference type="Proteomes" id="UP000181992"/>
    </source>
</evidence>
<reference evidence="2 3" key="1">
    <citation type="journal article" date="2016" name="Environ. Microbiol.">
        <title>Genomic resolution of a cold subsurface aquifer community provides metabolic insights for novel microbes adapted to high CO concentrations.</title>
        <authorList>
            <person name="Probst A.J."/>
            <person name="Castelle C.J."/>
            <person name="Singh A."/>
            <person name="Brown C.T."/>
            <person name="Anantharaman K."/>
            <person name="Sharon I."/>
            <person name="Hug L.A."/>
            <person name="Burstein D."/>
            <person name="Emerson J.B."/>
            <person name="Thomas B.C."/>
            <person name="Banfield J.F."/>
        </authorList>
    </citation>
    <scope>NUCLEOTIDE SEQUENCE [LARGE SCALE GENOMIC DNA]</scope>
    <source>
        <strain evidence="2">CG1_02_43_90</strain>
    </source>
</reference>
<accession>A0A1J4V8J2</accession>
<proteinExistence type="predicted"/>
<evidence type="ECO:0000256" key="1">
    <source>
        <dbReference type="SAM" id="Phobius"/>
    </source>
</evidence>
<name>A0A1J4V8J2_9BACT</name>
<keyword evidence="1" id="KW-0812">Transmembrane</keyword>
<dbReference type="AlphaFoldDB" id="A0A1J4V8J2"/>
<organism evidence="2 3">
    <name type="scientific">Candidatus Nomurabacteria bacterium CG1_02_43_90</name>
    <dbReference type="NCBI Taxonomy" id="1805281"/>
    <lineage>
        <taxon>Bacteria</taxon>
        <taxon>Candidatus Nomuraibacteriota</taxon>
    </lineage>
</organism>
<sequence>MSSVQFEIEDSPRSYSKPRISKFVGWIMKYSGGLIKSETQANYLLLAFVAVAFLFSLFLVFGKKESSNFVVPQEMFIKEQSYQNK</sequence>
<dbReference type="EMBL" id="MNVN01000008">
    <property type="protein sequence ID" value="OIO31101.1"/>
    <property type="molecule type" value="Genomic_DNA"/>
</dbReference>
<keyword evidence="1" id="KW-1133">Transmembrane helix</keyword>
<gene>
    <name evidence="2" type="ORF">AUJ77_00780</name>
</gene>
<keyword evidence="1" id="KW-0472">Membrane</keyword>
<comment type="caution">
    <text evidence="2">The sequence shown here is derived from an EMBL/GenBank/DDBJ whole genome shotgun (WGS) entry which is preliminary data.</text>
</comment>